<gene>
    <name evidence="1" type="ORF">ACFYG5_01995</name>
</gene>
<organism evidence="1">
    <name type="scientific">Rhodanobacter sp. FW102-FHT14D07</name>
    <dbReference type="NCBI Taxonomy" id="3351462"/>
    <lineage>
        <taxon>Bacteria</taxon>
        <taxon>Pseudomonadati</taxon>
        <taxon>Pseudomonadota</taxon>
        <taxon>Gammaproteobacteria</taxon>
        <taxon>Lysobacterales</taxon>
        <taxon>Rhodanobacteraceae</taxon>
        <taxon>Rhodanobacter</taxon>
    </lineage>
</organism>
<dbReference type="AlphaFoldDB" id="A0AB74UW81"/>
<name>A0AB74UW81_9GAMM</name>
<proteinExistence type="predicted"/>
<protein>
    <submittedName>
        <fullName evidence="1">Uncharacterized protein</fullName>
    </submittedName>
</protein>
<dbReference type="RefSeq" id="WP_395119874.1">
    <property type="nucleotide sequence ID" value="NZ_CP170721.1"/>
</dbReference>
<evidence type="ECO:0000313" key="1">
    <source>
        <dbReference type="EMBL" id="XIA18938.1"/>
    </source>
</evidence>
<dbReference type="EMBL" id="CP170721">
    <property type="protein sequence ID" value="XIA18938.1"/>
    <property type="molecule type" value="Genomic_DNA"/>
</dbReference>
<reference evidence="1" key="1">
    <citation type="submission" date="2024-10" db="EMBL/GenBank/DDBJ databases">
        <authorList>
            <person name="Lesea H.P."/>
            <person name="Kuehl J.V."/>
            <person name="Chandonia J.-M."/>
        </authorList>
    </citation>
    <scope>NUCLEOTIDE SEQUENCE</scope>
    <source>
        <strain evidence="1">FW102-FHT14D07</strain>
    </source>
</reference>
<sequence length="116" mass="13098">MPSLKTVEALCSAAMKQQLHDTLVSLALANRGYLMMPADIVDHYNSARRAIRASQESGEPLGWIVWQQLEGQPHKLDYAVRRMRVAESLEGNVFPLGSNRRRLKRRGPLPPLPRLV</sequence>
<accession>A0AB74UW81</accession>